<evidence type="ECO:0000313" key="5">
    <source>
        <dbReference type="EMBL" id="AYO42836.1"/>
    </source>
</evidence>
<evidence type="ECO:0000256" key="2">
    <source>
        <dbReference type="ARBA" id="ARBA00023134"/>
    </source>
</evidence>
<keyword evidence="1 3" id="KW-0547">Nucleotide-binding</keyword>
<dbReference type="GO" id="GO:0006886">
    <property type="term" value="P:intracellular protein transport"/>
    <property type="evidence" value="ECO:0007669"/>
    <property type="project" value="TreeGrafter"/>
</dbReference>
<dbReference type="Pfam" id="PF00025">
    <property type="entry name" value="Arf"/>
    <property type="match status" value="1"/>
</dbReference>
<feature type="binding site" evidence="4">
    <location>
        <position position="54"/>
    </location>
    <ligand>
        <name>Mg(2+)</name>
        <dbReference type="ChEBI" id="CHEBI:18420"/>
    </ligand>
</feature>
<dbReference type="PANTHER" id="PTHR45909:SF1">
    <property type="entry name" value="ADP-RIBOSYLATION FACTOR-RELATED PROTEIN 1"/>
    <property type="match status" value="1"/>
</dbReference>
<dbReference type="GO" id="GO:0005794">
    <property type="term" value="C:Golgi apparatus"/>
    <property type="evidence" value="ECO:0007669"/>
    <property type="project" value="TreeGrafter"/>
</dbReference>
<feature type="binding site" evidence="3">
    <location>
        <begin position="24"/>
        <end position="31"/>
    </location>
    <ligand>
        <name>GTP</name>
        <dbReference type="ChEBI" id="CHEBI:37565"/>
    </ligand>
</feature>
<dbReference type="VEuPathDB" id="FungiDB:DNF11_1886"/>
<dbReference type="STRING" id="425264.A0A3G2S4X8"/>
<name>A0A3G2S4X8_MALR7</name>
<dbReference type="Proteomes" id="UP000269793">
    <property type="component" value="Chromosome III"/>
</dbReference>
<keyword evidence="4" id="KW-0460">Magnesium</keyword>
<feature type="binding site" evidence="4">
    <location>
        <position position="31"/>
    </location>
    <ligand>
        <name>Mg(2+)</name>
        <dbReference type="ChEBI" id="CHEBI:18420"/>
    </ligand>
</feature>
<dbReference type="PANTHER" id="PTHR45909">
    <property type="entry name" value="ADP-RIBOSYLATION FACTOR-RELATED PROTEIN 1"/>
    <property type="match status" value="1"/>
</dbReference>
<sequence length="221" mass="25072">MYHLVSGLYTQFTKKPVYNVLLIGFEGAGKTWLLEQIRHTYLNGRVPSNRIAPTIGQNVLDLPYQKYVLHFWDLGGAYAMRKLWDQYLPDAHAIVWVLDALLWAEDAPVRDETGGTYRESTRKSLFPIAREAAIRGQAVVVLINKMDTLDVQHKQEEAQPGHIREHVESYVLKEWAQFADASDNVVTPWWSFHCVSAMAATGLDEALAAIFSTAKRSIPMQ</sequence>
<evidence type="ECO:0000256" key="1">
    <source>
        <dbReference type="ARBA" id="ARBA00022741"/>
    </source>
</evidence>
<evidence type="ECO:0000256" key="4">
    <source>
        <dbReference type="PIRSR" id="PIRSR606689-2"/>
    </source>
</evidence>
<dbReference type="GO" id="GO:0034067">
    <property type="term" value="P:protein localization to Golgi apparatus"/>
    <property type="evidence" value="ECO:0007669"/>
    <property type="project" value="TreeGrafter"/>
</dbReference>
<dbReference type="SMART" id="SM00177">
    <property type="entry name" value="ARF"/>
    <property type="match status" value="1"/>
</dbReference>
<organism evidence="5 6">
    <name type="scientific">Malassezia restricta (strain ATCC 96810 / NBRC 103918 / CBS 7877)</name>
    <name type="common">Seborrheic dermatitis infection agent</name>
    <dbReference type="NCBI Taxonomy" id="425264"/>
    <lineage>
        <taxon>Eukaryota</taxon>
        <taxon>Fungi</taxon>
        <taxon>Dikarya</taxon>
        <taxon>Basidiomycota</taxon>
        <taxon>Ustilaginomycotina</taxon>
        <taxon>Malasseziomycetes</taxon>
        <taxon>Malasseziales</taxon>
        <taxon>Malasseziaceae</taxon>
        <taxon>Malassezia</taxon>
    </lineage>
</organism>
<dbReference type="GO" id="GO:0043001">
    <property type="term" value="P:Golgi to plasma membrane protein transport"/>
    <property type="evidence" value="ECO:0007669"/>
    <property type="project" value="TreeGrafter"/>
</dbReference>
<dbReference type="GO" id="GO:0046872">
    <property type="term" value="F:metal ion binding"/>
    <property type="evidence" value="ECO:0007669"/>
    <property type="project" value="UniProtKB-KW"/>
</dbReference>
<dbReference type="InterPro" id="IPR024156">
    <property type="entry name" value="Small_GTPase_ARF"/>
</dbReference>
<dbReference type="SUPFAM" id="SSF52540">
    <property type="entry name" value="P-loop containing nucleoside triphosphate hydrolases"/>
    <property type="match status" value="1"/>
</dbReference>
<keyword evidence="6" id="KW-1185">Reference proteome</keyword>
<dbReference type="AlphaFoldDB" id="A0A3G2S4X8"/>
<protein>
    <submittedName>
        <fullName evidence="5">ADP-ribosylation factor-like protein 3</fullName>
    </submittedName>
</protein>
<dbReference type="EMBL" id="CP033150">
    <property type="protein sequence ID" value="AYO42836.1"/>
    <property type="molecule type" value="Genomic_DNA"/>
</dbReference>
<proteinExistence type="predicted"/>
<keyword evidence="2 3" id="KW-0342">GTP-binding</keyword>
<dbReference type="PROSITE" id="PS51417">
    <property type="entry name" value="ARF"/>
    <property type="match status" value="1"/>
</dbReference>
<evidence type="ECO:0000313" key="6">
    <source>
        <dbReference type="Proteomes" id="UP000269793"/>
    </source>
</evidence>
<dbReference type="Gene3D" id="3.40.50.300">
    <property type="entry name" value="P-loop containing nucleotide triphosphate hydrolases"/>
    <property type="match status" value="1"/>
</dbReference>
<accession>A0A3G2S4X8</accession>
<feature type="binding site" evidence="3">
    <location>
        <begin position="144"/>
        <end position="147"/>
    </location>
    <ligand>
        <name>GTP</name>
        <dbReference type="ChEBI" id="CHEBI:37565"/>
    </ligand>
</feature>
<gene>
    <name evidence="5" type="primary">ARL3</name>
    <name evidence="5" type="ORF">DNF11_1886</name>
</gene>
<dbReference type="GO" id="GO:0005525">
    <property type="term" value="F:GTP binding"/>
    <property type="evidence" value="ECO:0007669"/>
    <property type="project" value="UniProtKB-KW"/>
</dbReference>
<dbReference type="OrthoDB" id="414781at2759"/>
<keyword evidence="4" id="KW-0479">Metal-binding</keyword>
<dbReference type="GO" id="GO:0003924">
    <property type="term" value="F:GTPase activity"/>
    <property type="evidence" value="ECO:0007669"/>
    <property type="project" value="InterPro"/>
</dbReference>
<feature type="binding site" evidence="3">
    <location>
        <position position="76"/>
    </location>
    <ligand>
        <name>GTP</name>
        <dbReference type="ChEBI" id="CHEBI:37565"/>
    </ligand>
</feature>
<dbReference type="InterPro" id="IPR027417">
    <property type="entry name" value="P-loop_NTPase"/>
</dbReference>
<dbReference type="InterPro" id="IPR006689">
    <property type="entry name" value="Small_GTPase_ARF/SAR"/>
</dbReference>
<evidence type="ECO:0000256" key="3">
    <source>
        <dbReference type="PIRSR" id="PIRSR606689-1"/>
    </source>
</evidence>
<reference evidence="5 6" key="1">
    <citation type="submission" date="2018-10" db="EMBL/GenBank/DDBJ databases">
        <title>Complete genome sequence of Malassezia restricta CBS 7877.</title>
        <authorList>
            <person name="Morand S.C."/>
            <person name="Bertignac M."/>
            <person name="Iltis A."/>
            <person name="Kolder I."/>
            <person name="Pirovano W."/>
            <person name="Jourdain R."/>
            <person name="Clavaud C."/>
        </authorList>
    </citation>
    <scope>NUCLEOTIDE SEQUENCE [LARGE SCALE GENOMIC DNA]</scope>
    <source>
        <strain evidence="5 6">CBS 7877</strain>
    </source>
</reference>